<dbReference type="EMBL" id="QNRE01000004">
    <property type="protein sequence ID" value="RBO91329.1"/>
    <property type="molecule type" value="Genomic_DNA"/>
</dbReference>
<evidence type="ECO:0000313" key="1">
    <source>
        <dbReference type="EMBL" id="RBO91329.1"/>
    </source>
</evidence>
<dbReference type="STRING" id="1210090.GCA_001613185_00908"/>
<accession>A0A366DPE8</accession>
<dbReference type="RefSeq" id="WP_147265806.1">
    <property type="nucleotide sequence ID" value="NZ_QNRE01000004.1"/>
</dbReference>
<sequence>MPPTDRRSGVHLELMHATVISLPTAATSAGTDDFPMTQLLAVARALLSDLDTVARHLGVRLEVTVIEDSP</sequence>
<gene>
    <name evidence="1" type="ORF">DFR74_10431</name>
</gene>
<reference evidence="1 2" key="1">
    <citation type="submission" date="2018-06" db="EMBL/GenBank/DDBJ databases">
        <title>Genomic Encyclopedia of Type Strains, Phase IV (KMG-IV): sequencing the most valuable type-strain genomes for metagenomic binning, comparative biology and taxonomic classification.</title>
        <authorList>
            <person name="Goeker M."/>
        </authorList>
    </citation>
    <scope>NUCLEOTIDE SEQUENCE [LARGE SCALE GENOMIC DNA]</scope>
    <source>
        <strain evidence="1 2">DSM 44599</strain>
    </source>
</reference>
<proteinExistence type="predicted"/>
<protein>
    <submittedName>
        <fullName evidence="1">Uncharacterized protein</fullName>
    </submittedName>
</protein>
<name>A0A366DPE8_9NOCA</name>
<dbReference type="Proteomes" id="UP000252586">
    <property type="component" value="Unassembled WGS sequence"/>
</dbReference>
<dbReference type="AlphaFoldDB" id="A0A366DPE8"/>
<keyword evidence="2" id="KW-1185">Reference proteome</keyword>
<organism evidence="1 2">
    <name type="scientific">Nocardia puris</name>
    <dbReference type="NCBI Taxonomy" id="208602"/>
    <lineage>
        <taxon>Bacteria</taxon>
        <taxon>Bacillati</taxon>
        <taxon>Actinomycetota</taxon>
        <taxon>Actinomycetes</taxon>
        <taxon>Mycobacteriales</taxon>
        <taxon>Nocardiaceae</taxon>
        <taxon>Nocardia</taxon>
    </lineage>
</organism>
<comment type="caution">
    <text evidence="1">The sequence shown here is derived from an EMBL/GenBank/DDBJ whole genome shotgun (WGS) entry which is preliminary data.</text>
</comment>
<evidence type="ECO:0000313" key="2">
    <source>
        <dbReference type="Proteomes" id="UP000252586"/>
    </source>
</evidence>